<evidence type="ECO:0000256" key="2">
    <source>
        <dbReference type="ARBA" id="ARBA00023052"/>
    </source>
</evidence>
<dbReference type="OrthoDB" id="2867507at2759"/>
<name>A0A9P5BV65_COLSI</name>
<dbReference type="GO" id="GO:0000287">
    <property type="term" value="F:magnesium ion binding"/>
    <property type="evidence" value="ECO:0007669"/>
    <property type="project" value="InterPro"/>
</dbReference>
<feature type="compositionally biased region" description="Polar residues" evidence="4">
    <location>
        <begin position="648"/>
        <end position="670"/>
    </location>
</feature>
<dbReference type="GO" id="GO:0003984">
    <property type="term" value="F:acetolactate synthase activity"/>
    <property type="evidence" value="ECO:0007669"/>
    <property type="project" value="TreeGrafter"/>
</dbReference>
<dbReference type="GO" id="GO:0005739">
    <property type="term" value="C:mitochondrion"/>
    <property type="evidence" value="ECO:0007669"/>
    <property type="project" value="TreeGrafter"/>
</dbReference>
<evidence type="ECO:0000313" key="7">
    <source>
        <dbReference type="Proteomes" id="UP000711996"/>
    </source>
</evidence>
<dbReference type="GO" id="GO:0008270">
    <property type="term" value="F:zinc ion binding"/>
    <property type="evidence" value="ECO:0007669"/>
    <property type="project" value="InterPro"/>
</dbReference>
<keyword evidence="3" id="KW-0539">Nucleus</keyword>
<dbReference type="InterPro" id="IPR029061">
    <property type="entry name" value="THDP-binding"/>
</dbReference>
<accession>A0A9P5BV65</accession>
<dbReference type="CDD" id="cd07035">
    <property type="entry name" value="TPP_PYR_POX_like"/>
    <property type="match status" value="1"/>
</dbReference>
<dbReference type="CDD" id="cd12148">
    <property type="entry name" value="fungal_TF_MHR"/>
    <property type="match status" value="1"/>
</dbReference>
<feature type="domain" description="Xylanolytic transcriptional activator regulatory" evidence="5">
    <location>
        <begin position="881"/>
        <end position="956"/>
    </location>
</feature>
<dbReference type="InterPro" id="IPR011766">
    <property type="entry name" value="TPP_enzyme_TPP-bd"/>
</dbReference>
<evidence type="ECO:0000256" key="4">
    <source>
        <dbReference type="SAM" id="MobiDB-lite"/>
    </source>
</evidence>
<dbReference type="Pfam" id="PF02775">
    <property type="entry name" value="TPP_enzyme_C"/>
    <property type="match status" value="1"/>
</dbReference>
<dbReference type="GO" id="GO:0009097">
    <property type="term" value="P:isoleucine biosynthetic process"/>
    <property type="evidence" value="ECO:0007669"/>
    <property type="project" value="TreeGrafter"/>
</dbReference>
<dbReference type="GO" id="GO:0050660">
    <property type="term" value="F:flavin adenine dinucleotide binding"/>
    <property type="evidence" value="ECO:0007669"/>
    <property type="project" value="TreeGrafter"/>
</dbReference>
<dbReference type="InterPro" id="IPR045229">
    <property type="entry name" value="TPP_enz"/>
</dbReference>
<dbReference type="InterPro" id="IPR007219">
    <property type="entry name" value="XnlR_reg_dom"/>
</dbReference>
<dbReference type="Pfam" id="PF02776">
    <property type="entry name" value="TPP_enzyme_N"/>
    <property type="match status" value="1"/>
</dbReference>
<evidence type="ECO:0000313" key="6">
    <source>
        <dbReference type="EMBL" id="KAF4851599.1"/>
    </source>
</evidence>
<keyword evidence="7" id="KW-1185">Reference proteome</keyword>
<dbReference type="InterPro" id="IPR029035">
    <property type="entry name" value="DHS-like_NAD/FAD-binding_dom"/>
</dbReference>
<evidence type="ECO:0000256" key="3">
    <source>
        <dbReference type="ARBA" id="ARBA00023242"/>
    </source>
</evidence>
<comment type="similarity">
    <text evidence="1">Belongs to the TPP enzyme family.</text>
</comment>
<dbReference type="GO" id="GO:0005948">
    <property type="term" value="C:acetolactate synthase complex"/>
    <property type="evidence" value="ECO:0007669"/>
    <property type="project" value="TreeGrafter"/>
</dbReference>
<feature type="region of interest" description="Disordered" evidence="4">
    <location>
        <begin position="618"/>
        <end position="683"/>
    </location>
</feature>
<dbReference type="GO" id="GO:0006351">
    <property type="term" value="P:DNA-templated transcription"/>
    <property type="evidence" value="ECO:0007669"/>
    <property type="project" value="InterPro"/>
</dbReference>
<reference evidence="6" key="1">
    <citation type="submission" date="2019-06" db="EMBL/GenBank/DDBJ databases">
        <authorList>
            <person name="Gan P."/>
            <person name="Shirasu K."/>
        </authorList>
    </citation>
    <scope>NUCLEOTIDE SEQUENCE [LARGE SCALE GENOMIC DNA]</scope>
    <source>
        <strain evidence="6">CAD2</strain>
    </source>
</reference>
<dbReference type="PANTHER" id="PTHR18968">
    <property type="entry name" value="THIAMINE PYROPHOSPHATE ENZYMES"/>
    <property type="match status" value="1"/>
</dbReference>
<sequence>MTADIETYSASFAFFEGLYEAGVSHVFVNLGSDHPAIMEALAHGAQLKGVKFPRVITCPHEMVAMSMADGFARVTGKPQCVLVHVDVGTQMLGCAVHNASVARCPVFVFAGLSPFTLEGELRGSRTEYIHWLQDAPDQRQIVSQYCRYTGEFKTGRNIKQVLNRALQFATSDPKGPVYVVGAREVMEEEIAPYSLDQTAWKPVAPTALPTEALDLIISTLANAKRPLIIVGYTGRNHATVRELTCLAESIPGLRVLDALGSDVCFPYSHRASLGVRIGRDASIEEADAILVIDCDVPWIPTQCKVRDDAKVIHIDVDPLKQNMPLHYIPAFRRYQADSETALRQLNSYVSQDLTYSQLSHLPSHEDRQSELEEAHNIRMRQLDALAEPPEDESQYPTTSYLVSQLRKICPEETVWCVEAVTNAPKIYDQLRVDKPGHLINCGGGGLGWSGGATLGVKLALDFIKKERGGTNFVCEIVGDGTYLFGCPGTVYWVARRYNLPTLTIVLSNKGWNAPRNSLQLVHPSGYGAASSNEDLNISFSPTPDYSGIAKAASGGQAWAGVASSVQDLGEMIPAAVQAVKSGISAILEVRLNGSCMLTSLGELVSKLQEQVDNLSSRVESVEKHNTPTQSFNTILDQPHQIDKAKSPSHGSDMQASEGESSPRQRLARQTISRRHYCGPTSPDYSLNVAQMRMKQGSFSNQSSRPYLPSIEDSQSDDGESENGSGHDFHDGPSGQDSGGSLKRLIGFTRHLTKRRATQLISTYQEVFGDFHPILDIQNLVSQLDRLYQLNAHTYATDFPTNSGFSEVIDESSVLIINLVLSIALCAEPTQHPSIDVPGEIYSYCRQNIETRLMSSVPHVNNAVIAILVGTYQFFRDDARTAWRMCGTAGNILLELGLHSRDVPEHILGSERERVQVIAVICTTIVLDRQWSAATGLPTHFQESHFHQAMKSSVESPYLRAMVAFMALSDKFTSPVARSAATGQPYDEDETFDILNFQIEQWRKNSVGNFDLRQHEVFVMTPIRRIPSWAVLLNLRANAAHSMLLRPFFFTNKPTPGSRKNIESALRLSAESISILSKLDKATDVYRKQQPFYVHLLVSACALMSLVIAHVAQNHSTLAPDLPESFSDTVSKSFRKALKLAKAYNGASRASRKLWKRLLLMREPLIQLKIVCDDEERPMRVPKRGANPNRSSWAANLGSVQTTVVKQSGQSLQDPFCLASSAAEPRVVEGGLANNDINIEVNDASSLYPPFSNDFMQDLPFLPGSADAANTGFDGTIASPAAVFGGTGSIFCDWPLVDSQTFFSEGELLYEE</sequence>
<dbReference type="InterPro" id="IPR012001">
    <property type="entry name" value="Thiamin_PyroP_enz_TPP-bd_dom"/>
</dbReference>
<keyword evidence="2" id="KW-0786">Thiamine pyrophosphate</keyword>
<organism evidence="6 7">
    <name type="scientific">Colletotrichum siamense</name>
    <name type="common">Anthracnose fungus</name>
    <dbReference type="NCBI Taxonomy" id="690259"/>
    <lineage>
        <taxon>Eukaryota</taxon>
        <taxon>Fungi</taxon>
        <taxon>Dikarya</taxon>
        <taxon>Ascomycota</taxon>
        <taxon>Pezizomycotina</taxon>
        <taxon>Sordariomycetes</taxon>
        <taxon>Hypocreomycetidae</taxon>
        <taxon>Glomerellales</taxon>
        <taxon>Glomerellaceae</taxon>
        <taxon>Colletotrichum</taxon>
        <taxon>Colletotrichum gloeosporioides species complex</taxon>
    </lineage>
</organism>
<dbReference type="NCBIfam" id="NF006203">
    <property type="entry name" value="PRK08327.1"/>
    <property type="match status" value="1"/>
</dbReference>
<protein>
    <submittedName>
        <fullName evidence="6">Benzoylformate decarboxylase</fullName>
    </submittedName>
</protein>
<comment type="caution">
    <text evidence="6">The sequence shown here is derived from an EMBL/GenBank/DDBJ whole genome shotgun (WGS) entry which is preliminary data.</text>
</comment>
<dbReference type="Gene3D" id="3.40.50.970">
    <property type="match status" value="2"/>
</dbReference>
<dbReference type="InterPro" id="IPR012000">
    <property type="entry name" value="Thiamin_PyroP_enz_cen_dom"/>
</dbReference>
<proteinExistence type="inferred from homology"/>
<dbReference type="Proteomes" id="UP000711996">
    <property type="component" value="Unassembled WGS sequence"/>
</dbReference>
<feature type="compositionally biased region" description="Polar residues" evidence="4">
    <location>
        <begin position="626"/>
        <end position="635"/>
    </location>
</feature>
<dbReference type="GO" id="GO:0009099">
    <property type="term" value="P:L-valine biosynthetic process"/>
    <property type="evidence" value="ECO:0007669"/>
    <property type="project" value="TreeGrafter"/>
</dbReference>
<dbReference type="EMBL" id="QPMT01000041">
    <property type="protein sequence ID" value="KAF4851599.1"/>
    <property type="molecule type" value="Genomic_DNA"/>
</dbReference>
<dbReference type="SUPFAM" id="SSF52467">
    <property type="entry name" value="DHS-like NAD/FAD-binding domain"/>
    <property type="match status" value="1"/>
</dbReference>
<dbReference type="Pfam" id="PF00205">
    <property type="entry name" value="TPP_enzyme_M"/>
    <property type="match status" value="1"/>
</dbReference>
<dbReference type="SUPFAM" id="SSF52518">
    <property type="entry name" value="Thiamin diphosphate-binding fold (THDP-binding)"/>
    <property type="match status" value="2"/>
</dbReference>
<dbReference type="PANTHER" id="PTHR18968:SF164">
    <property type="entry name" value="PYRUVATE DECARBOXYLASE"/>
    <property type="match status" value="1"/>
</dbReference>
<gene>
    <name evidence="6" type="primary">mdlC-0</name>
    <name evidence="6" type="ORF">CGCSCA2_v010819</name>
</gene>
<evidence type="ECO:0000256" key="1">
    <source>
        <dbReference type="ARBA" id="ARBA00007812"/>
    </source>
</evidence>
<feature type="region of interest" description="Disordered" evidence="4">
    <location>
        <begin position="695"/>
        <end position="741"/>
    </location>
</feature>
<dbReference type="Gene3D" id="3.40.50.1220">
    <property type="entry name" value="TPP-binding domain"/>
    <property type="match status" value="1"/>
</dbReference>
<dbReference type="GO" id="GO:0030976">
    <property type="term" value="F:thiamine pyrophosphate binding"/>
    <property type="evidence" value="ECO:0007669"/>
    <property type="project" value="InterPro"/>
</dbReference>
<dbReference type="GO" id="GO:0003677">
    <property type="term" value="F:DNA binding"/>
    <property type="evidence" value="ECO:0007669"/>
    <property type="project" value="InterPro"/>
</dbReference>
<dbReference type="SMART" id="SM00906">
    <property type="entry name" value="Fungal_trans"/>
    <property type="match status" value="1"/>
</dbReference>
<evidence type="ECO:0000259" key="5">
    <source>
        <dbReference type="SMART" id="SM00906"/>
    </source>
</evidence>